<dbReference type="Pfam" id="PF13290">
    <property type="entry name" value="CHB_HEX_C_1"/>
    <property type="match status" value="1"/>
</dbReference>
<name>A0A8J7S4A8_9BACT</name>
<dbReference type="EMBL" id="JAFIDN010000002">
    <property type="protein sequence ID" value="MBP3191728.1"/>
    <property type="molecule type" value="Genomic_DNA"/>
</dbReference>
<dbReference type="InterPro" id="IPR014867">
    <property type="entry name" value="Spore_coat_CotH_CotH2/3/7"/>
</dbReference>
<protein>
    <submittedName>
        <fullName evidence="4">CotH kinase family protein</fullName>
    </submittedName>
</protein>
<evidence type="ECO:0000259" key="3">
    <source>
        <dbReference type="Pfam" id="PF18962"/>
    </source>
</evidence>
<keyword evidence="4" id="KW-0418">Kinase</keyword>
<dbReference type="RefSeq" id="WP_336244680.1">
    <property type="nucleotide sequence ID" value="NZ_JAFIDN010000002.1"/>
</dbReference>
<feature type="region of interest" description="Disordered" evidence="1">
    <location>
        <begin position="1"/>
        <end position="26"/>
    </location>
</feature>
<feature type="compositionally biased region" description="Low complexity" evidence="1">
    <location>
        <begin position="1"/>
        <end position="11"/>
    </location>
</feature>
<feature type="domain" description="GH29D-like beta-sandwich" evidence="2">
    <location>
        <begin position="21"/>
        <end position="87"/>
    </location>
</feature>
<dbReference type="GO" id="GO:0016301">
    <property type="term" value="F:kinase activity"/>
    <property type="evidence" value="ECO:0007669"/>
    <property type="project" value="UniProtKB-KW"/>
</dbReference>
<evidence type="ECO:0000259" key="2">
    <source>
        <dbReference type="Pfam" id="PF13290"/>
    </source>
</evidence>
<accession>A0A8J7S4A8</accession>
<evidence type="ECO:0000313" key="4">
    <source>
        <dbReference type="EMBL" id="MBP3191728.1"/>
    </source>
</evidence>
<evidence type="ECO:0000313" key="5">
    <source>
        <dbReference type="Proteomes" id="UP000673975"/>
    </source>
</evidence>
<comment type="caution">
    <text evidence="4">The sequence shown here is derived from an EMBL/GenBank/DDBJ whole genome shotgun (WGS) entry which is preliminary data.</text>
</comment>
<reference evidence="4" key="1">
    <citation type="submission" date="2021-02" db="EMBL/GenBank/DDBJ databases">
        <title>Natronogracilivirga saccharolytica gen. nov. sp. nov. a new anaerobic, haloalkiliphilic carbohydrate-fermenting bacterium from soda lake and proposing of Cyclonatronumiaceae fam. nov. in the phylum Balneolaeota.</title>
        <authorList>
            <person name="Zhilina T.N."/>
            <person name="Sorokin D.Y."/>
            <person name="Zavarzina D.G."/>
            <person name="Toshchakov S.V."/>
            <person name="Kublanov I.V."/>
        </authorList>
    </citation>
    <scope>NUCLEOTIDE SEQUENCE</scope>
    <source>
        <strain evidence="4">Z-1702</strain>
    </source>
</reference>
<keyword evidence="4" id="KW-0808">Transferase</keyword>
<feature type="region of interest" description="Disordered" evidence="1">
    <location>
        <begin position="723"/>
        <end position="763"/>
    </location>
</feature>
<dbReference type="InterPro" id="IPR026444">
    <property type="entry name" value="Secre_tail"/>
</dbReference>
<proteinExistence type="predicted"/>
<gene>
    <name evidence="4" type="ORF">NATSA_03535</name>
</gene>
<feature type="domain" description="Secretion system C-terminal sorting" evidence="3">
    <location>
        <begin position="762"/>
        <end position="826"/>
    </location>
</feature>
<feature type="compositionally biased region" description="Basic and acidic residues" evidence="1">
    <location>
        <begin position="734"/>
        <end position="752"/>
    </location>
</feature>
<dbReference type="Pfam" id="PF18962">
    <property type="entry name" value="Por_Secre_tail"/>
    <property type="match status" value="1"/>
</dbReference>
<dbReference type="NCBIfam" id="TIGR04183">
    <property type="entry name" value="Por_Secre_tail"/>
    <property type="match status" value="1"/>
</dbReference>
<evidence type="ECO:0000256" key="1">
    <source>
        <dbReference type="SAM" id="MobiDB-lite"/>
    </source>
</evidence>
<dbReference type="Gene3D" id="2.60.40.4070">
    <property type="match status" value="1"/>
</dbReference>
<keyword evidence="5" id="KW-1185">Reference proteome</keyword>
<organism evidence="4 5">
    <name type="scientific">Natronogracilivirga saccharolytica</name>
    <dbReference type="NCBI Taxonomy" id="2812953"/>
    <lineage>
        <taxon>Bacteria</taxon>
        <taxon>Pseudomonadati</taxon>
        <taxon>Balneolota</taxon>
        <taxon>Balneolia</taxon>
        <taxon>Balneolales</taxon>
        <taxon>Cyclonatronaceae</taxon>
        <taxon>Natronogracilivirga</taxon>
    </lineage>
</organism>
<dbReference type="Pfam" id="PF08757">
    <property type="entry name" value="CotH"/>
    <property type="match status" value="1"/>
</dbReference>
<dbReference type="InterPro" id="IPR059177">
    <property type="entry name" value="GH29D-like_dom"/>
</dbReference>
<sequence>MSFPSGAVAGSPPGPPEFSHPAGTFTDPFELHLSAGEETEIYYTTDGGIPDRSSRRYIEDDPIEMHGTRMIRARAYREGDQPGEVVTKIYSRLHPNVADFDSDLPLVIVHQFEETMLENCDNPDSPSNCERTLVYFSVIDRDDDGRARLLSDDLHVHGRSESNYRGTSSLSMFPKRQFGVRLIDEDDENRNEPILGMPSENNWIMHAPYDDKTLMRNAVAYRLSRDMGRYAPRTRFVELFLHDGDGPVTSGHYHGVYMLVERIKWDDNRVDITKVGPDDNQEPEITGGYIINYDRDVHFRSDERNTGFALVRPQDWDITPEQRNWISGYIGNLERALFGPDFDDPRQGYAAWLDPESFIDHHLITEALKEIDGYRLSTYLHKDRGGRLVMGPVWDYNISLGNGNYLQAYNPLGWYYTQISEEDYMNGWYTRLFEDPGFDERYRERWWELRDGPFATEHITGLIRDYADLLYESQQRNFDRWQILGEYVWPNHFIGDTYDEEVDYMVDWIEQRLSWIDSQMGTPPDKPKSQLRYFWYFGDEMANNTPFETLEPRYALVDSARIRFESALDGYPFDEDHPEWRSASMERRNRPTDINYRPEGNHGRPYDMNRMRALQVRQPFTGDGGENTMVFEVPTTGLDDVVFRFAAMDEAAADELIIDYSADGEETWTTDGLDEYRHPLTFEFRKYEIDFSEIDDAADNPDFRIRIRFDGDDMSADDGNRVTFNNFSLGTPADEPRDVSASGDDEKTRETTPDQFKLGEGYPNPFNPETTIPFSLADPADVRITVYDVTGRQVARLADERYSSGTHQVTFDAGQLASGVYLVRAEMVAGSGEQHNFTRKITLIK</sequence>
<dbReference type="Proteomes" id="UP000673975">
    <property type="component" value="Unassembled WGS sequence"/>
</dbReference>
<dbReference type="AlphaFoldDB" id="A0A8J7S4A8"/>